<evidence type="ECO:0000313" key="1">
    <source>
        <dbReference type="EMBL" id="ALO80086.1"/>
    </source>
</evidence>
<sequence length="50" mass="6368">MKRSKKRWNWTNKFKRKTLSQGRRKCKCNWCLSIEWRNRKRITVKKDLEL</sequence>
<proteinExistence type="predicted"/>
<evidence type="ECO:0000313" key="2">
    <source>
        <dbReference type="Proteomes" id="UP000229115"/>
    </source>
</evidence>
<reference evidence="1 2" key="1">
    <citation type="submission" date="2015-10" db="EMBL/GenBank/DDBJ databases">
        <title>Large-scale maps of variable infection efficiencies in aquatic Bacteriodetes phage-host model systems.</title>
        <authorList>
            <person name="Holmfeldt K."/>
            <person name="Solonenko N."/>
            <person name="Howard-Varona C."/>
            <person name="Moreno M."/>
            <person name="Malmstrom R.R."/>
            <person name="Blow M.J."/>
            <person name="Sullivan M.B."/>
        </authorList>
    </citation>
    <scope>NUCLEOTIDE SEQUENCE [LARGE SCALE GENOMIC DNA]</scope>
</reference>
<organism evidence="1 2">
    <name type="scientific">Cellulophaga phage phi4:1_13</name>
    <dbReference type="NCBI Taxonomy" id="1747284"/>
    <lineage>
        <taxon>Viruses</taxon>
        <taxon>Duplodnaviria</taxon>
        <taxon>Heunggongvirae</taxon>
        <taxon>Uroviricota</taxon>
        <taxon>Caudoviricetes</taxon>
        <taxon>Lightbulbvirus</taxon>
        <taxon>Lightbulbvirus Cba41</taxon>
    </lineage>
</organism>
<dbReference type="Proteomes" id="UP000229115">
    <property type="component" value="Segment"/>
</dbReference>
<protein>
    <submittedName>
        <fullName evidence="1">Uncharacterized protein</fullName>
    </submittedName>
</protein>
<accession>A0A0S2MVZ1</accession>
<name>A0A0S2MVZ1_9CAUD</name>
<gene>
    <name evidence="1" type="ORF">Phi4113_077</name>
</gene>
<dbReference type="EMBL" id="KT962245">
    <property type="protein sequence ID" value="ALO80086.1"/>
    <property type="molecule type" value="Genomic_RNA"/>
</dbReference>